<evidence type="ECO:0000313" key="3">
    <source>
        <dbReference type="Proteomes" id="UP000011761"/>
    </source>
</evidence>
<proteinExistence type="predicted"/>
<sequence>MANRSQPWLRTPRSVPSRKRCAASSLNRRRRRLHSSSGPSTQPAATSFISTTAFIPTTTLKPTSTTAVPTTATSTSPAKTSAPTTTPKPTPVPSINATLAKRFHIPRPLLAPHRPTVDHLVARCLLDAVLQIAADIVEEAALPIVALLACFRRDHNIIFRGTIRMSVRCCHGIRCSAVRRTRNRRA</sequence>
<gene>
    <name evidence="2" type="ORF">BAUCODRAFT_481296</name>
</gene>
<dbReference type="KEGG" id="bcom:BAUCODRAFT_481296"/>
<dbReference type="AlphaFoldDB" id="M2MYC9"/>
<feature type="region of interest" description="Disordered" evidence="1">
    <location>
        <begin position="1"/>
        <end position="48"/>
    </location>
</feature>
<feature type="compositionally biased region" description="Basic residues" evidence="1">
    <location>
        <begin position="16"/>
        <end position="34"/>
    </location>
</feature>
<feature type="compositionally biased region" description="Polar residues" evidence="1">
    <location>
        <begin position="38"/>
        <end position="48"/>
    </location>
</feature>
<evidence type="ECO:0000313" key="2">
    <source>
        <dbReference type="EMBL" id="EMC96578.1"/>
    </source>
</evidence>
<feature type="compositionally biased region" description="Low complexity" evidence="1">
    <location>
        <begin position="60"/>
        <end position="85"/>
    </location>
</feature>
<accession>M2MYC9</accession>
<dbReference type="GeneID" id="19114774"/>
<dbReference type="Proteomes" id="UP000011761">
    <property type="component" value="Unassembled WGS sequence"/>
</dbReference>
<keyword evidence="3" id="KW-1185">Reference proteome</keyword>
<dbReference type="HOGENOM" id="CLU_1454132_0_0_1"/>
<feature type="region of interest" description="Disordered" evidence="1">
    <location>
        <begin position="60"/>
        <end position="93"/>
    </location>
</feature>
<organism evidence="2 3">
    <name type="scientific">Baudoinia panamericana (strain UAMH 10762)</name>
    <name type="common">Angels' share fungus</name>
    <name type="synonym">Baudoinia compniacensis (strain UAMH 10762)</name>
    <dbReference type="NCBI Taxonomy" id="717646"/>
    <lineage>
        <taxon>Eukaryota</taxon>
        <taxon>Fungi</taxon>
        <taxon>Dikarya</taxon>
        <taxon>Ascomycota</taxon>
        <taxon>Pezizomycotina</taxon>
        <taxon>Dothideomycetes</taxon>
        <taxon>Dothideomycetidae</taxon>
        <taxon>Mycosphaerellales</taxon>
        <taxon>Teratosphaeriaceae</taxon>
        <taxon>Baudoinia</taxon>
    </lineage>
</organism>
<evidence type="ECO:0000256" key="1">
    <source>
        <dbReference type="SAM" id="MobiDB-lite"/>
    </source>
</evidence>
<protein>
    <submittedName>
        <fullName evidence="2">Uncharacterized protein</fullName>
    </submittedName>
</protein>
<dbReference type="EMBL" id="KB445555">
    <property type="protein sequence ID" value="EMC96578.1"/>
    <property type="molecule type" value="Genomic_DNA"/>
</dbReference>
<name>M2MYC9_BAUPA</name>
<reference evidence="2 3" key="1">
    <citation type="journal article" date="2012" name="PLoS Pathog.">
        <title>Diverse lifestyles and strategies of plant pathogenesis encoded in the genomes of eighteen Dothideomycetes fungi.</title>
        <authorList>
            <person name="Ohm R.A."/>
            <person name="Feau N."/>
            <person name="Henrissat B."/>
            <person name="Schoch C.L."/>
            <person name="Horwitz B.A."/>
            <person name="Barry K.W."/>
            <person name="Condon B.J."/>
            <person name="Copeland A.C."/>
            <person name="Dhillon B."/>
            <person name="Glaser F."/>
            <person name="Hesse C.N."/>
            <person name="Kosti I."/>
            <person name="LaButti K."/>
            <person name="Lindquist E.A."/>
            <person name="Lucas S."/>
            <person name="Salamov A.A."/>
            <person name="Bradshaw R.E."/>
            <person name="Ciuffetti L."/>
            <person name="Hamelin R.C."/>
            <person name="Kema G.H.J."/>
            <person name="Lawrence C."/>
            <person name="Scott J.A."/>
            <person name="Spatafora J.W."/>
            <person name="Turgeon B.G."/>
            <person name="de Wit P.J.G.M."/>
            <person name="Zhong S."/>
            <person name="Goodwin S.B."/>
            <person name="Grigoriev I.V."/>
        </authorList>
    </citation>
    <scope>NUCLEOTIDE SEQUENCE [LARGE SCALE GENOMIC DNA]</scope>
    <source>
        <strain evidence="2 3">UAMH 10762</strain>
    </source>
</reference>
<dbReference type="RefSeq" id="XP_007676583.1">
    <property type="nucleotide sequence ID" value="XM_007678393.1"/>
</dbReference>